<feature type="binding site" evidence="5">
    <location>
        <begin position="62"/>
        <end position="66"/>
    </location>
    <ligand>
        <name>ATP</name>
        <dbReference type="ChEBI" id="CHEBI:30616"/>
    </ligand>
</feature>
<dbReference type="GO" id="GO:0005524">
    <property type="term" value="F:ATP binding"/>
    <property type="evidence" value="ECO:0007669"/>
    <property type="project" value="UniProtKB-UniRule"/>
</dbReference>
<evidence type="ECO:0000256" key="4">
    <source>
        <dbReference type="ARBA" id="ARBA00022840"/>
    </source>
</evidence>
<evidence type="ECO:0000259" key="6">
    <source>
        <dbReference type="SMART" id="SM00382"/>
    </source>
</evidence>
<evidence type="ECO:0000256" key="5">
    <source>
        <dbReference type="HAMAP-Rule" id="MF_01407"/>
    </source>
</evidence>
<dbReference type="SMART" id="SM00382">
    <property type="entry name" value="AAA"/>
    <property type="match status" value="1"/>
</dbReference>
<dbReference type="GeneID" id="9989053"/>
<dbReference type="CDD" id="cd08768">
    <property type="entry name" value="Cdc6_C"/>
    <property type="match status" value="1"/>
</dbReference>
<evidence type="ECO:0000256" key="3">
    <source>
        <dbReference type="ARBA" id="ARBA00022741"/>
    </source>
</evidence>
<keyword evidence="9" id="KW-0132">Cell division</keyword>
<comment type="similarity">
    <text evidence="1 5">Belongs to the CDC6/cdc18 family.</text>
</comment>
<proteinExistence type="inferred from homology"/>
<evidence type="ECO:0000313" key="9">
    <source>
        <dbReference type="EMBL" id="RYJ14285.1"/>
    </source>
</evidence>
<feature type="domain" description="Cdc6 C-terminal" evidence="7">
    <location>
        <begin position="306"/>
        <end position="390"/>
    </location>
</feature>
<comment type="function">
    <text evidence="5">Involved in regulation of DNA replication.</text>
</comment>
<dbReference type="Proteomes" id="UP000465846">
    <property type="component" value="Chromosome"/>
</dbReference>
<dbReference type="InterPro" id="IPR036388">
    <property type="entry name" value="WH-like_DNA-bd_sf"/>
</dbReference>
<dbReference type="InterPro" id="IPR027417">
    <property type="entry name" value="P-loop_NTPase"/>
</dbReference>
<dbReference type="InterPro" id="IPR036390">
    <property type="entry name" value="WH_DNA-bd_sf"/>
</dbReference>
<evidence type="ECO:0000313" key="8">
    <source>
        <dbReference type="EMBL" id="QIB75551.1"/>
    </source>
</evidence>
<organism evidence="9 10">
    <name type="scientific">Halogeometricum borinquense</name>
    <dbReference type="NCBI Taxonomy" id="60847"/>
    <lineage>
        <taxon>Archaea</taxon>
        <taxon>Methanobacteriati</taxon>
        <taxon>Methanobacteriota</taxon>
        <taxon>Stenosarchaea group</taxon>
        <taxon>Halobacteria</taxon>
        <taxon>Halobacteriales</taxon>
        <taxon>Haloferacaceae</taxon>
        <taxon>Halogeometricum</taxon>
    </lineage>
</organism>
<dbReference type="Pfam" id="PF09079">
    <property type="entry name" value="WHD_Cdc6"/>
    <property type="match status" value="1"/>
</dbReference>
<dbReference type="InterPro" id="IPR049945">
    <property type="entry name" value="AAA_22"/>
</dbReference>
<dbReference type="NCBIfam" id="TIGR02928">
    <property type="entry name" value="orc1/cdc6 family replication initiation protein"/>
    <property type="match status" value="1"/>
</dbReference>
<evidence type="ECO:0000256" key="1">
    <source>
        <dbReference type="ARBA" id="ARBA00006184"/>
    </source>
</evidence>
<evidence type="ECO:0000313" key="10">
    <source>
        <dbReference type="Proteomes" id="UP000294028"/>
    </source>
</evidence>
<dbReference type="Proteomes" id="UP000294028">
    <property type="component" value="Unassembled WGS sequence"/>
</dbReference>
<dbReference type="InterPro" id="IPR055237">
    <property type="entry name" value="Cdc6_lid"/>
</dbReference>
<dbReference type="AlphaFoldDB" id="A0A482TMZ7"/>
<evidence type="ECO:0000256" key="2">
    <source>
        <dbReference type="ARBA" id="ARBA00022705"/>
    </source>
</evidence>
<accession>A0A482TMZ7</accession>
<dbReference type="InterPro" id="IPR015163">
    <property type="entry name" value="Cdc6_C"/>
</dbReference>
<feature type="binding site" evidence="5">
    <location>
        <position position="211"/>
    </location>
    <ligand>
        <name>ATP</name>
        <dbReference type="ChEBI" id="CHEBI:30616"/>
    </ligand>
</feature>
<dbReference type="EMBL" id="RZHH01000002">
    <property type="protein sequence ID" value="RYJ14285.1"/>
    <property type="molecule type" value="Genomic_DNA"/>
</dbReference>
<dbReference type="PANTHER" id="PTHR10763:SF22">
    <property type="entry name" value="ORC1-TYPE DNA REPLICATION PROTEIN"/>
    <property type="match status" value="1"/>
</dbReference>
<dbReference type="SMART" id="SM01074">
    <property type="entry name" value="Cdc6_C"/>
    <property type="match status" value="1"/>
</dbReference>
<sequence>MTQPFSNMDNTLFEDKEVLSEDYQPDTILERDDEIRAYRDALKDVLFGRNPSNIFVYGKTGVGKTAVTNYMLQALEAETEKREEADDVHVRIYNCNRGSVYGAVRSLVNKLRGEDEDPFPKTGLSTNIAFETLYEKMDDIGGTFLFVLDEIDHLSDADELLYEFPRARANGHITESKVGVIGISNNYRFRDSLSPKVRDTLMEKEISFSPYDANELRSILDKRAEKAFRDGACSESAIQLCAALAAQDTGGARQALDLLRTGGDLAESEGDSMVTDEHIQDAREKVRRGRVTNKIRDQTIHGQLVLESVARLECEEKTPSRSKEIRNVYETVADHYAYDPLTSLKSIQNHLGTLEMLGFLSKTEYNDGKRGGSYFVYELSVDADAVFEARKQIERERK</sequence>
<feature type="domain" description="AAA+ ATPase" evidence="6">
    <location>
        <begin position="50"/>
        <end position="229"/>
    </location>
</feature>
<keyword evidence="9" id="KW-0131">Cell cycle</keyword>
<dbReference type="GO" id="GO:0006260">
    <property type="term" value="P:DNA replication"/>
    <property type="evidence" value="ECO:0007669"/>
    <property type="project" value="UniProtKB-UniRule"/>
</dbReference>
<dbReference type="Pfam" id="PF13401">
    <property type="entry name" value="AAA_22"/>
    <property type="match status" value="1"/>
</dbReference>
<dbReference type="HAMAP" id="MF_01407">
    <property type="entry name" value="ORC1_type_DNA_replic_protein"/>
    <property type="match status" value="1"/>
</dbReference>
<evidence type="ECO:0000259" key="7">
    <source>
        <dbReference type="SMART" id="SM01074"/>
    </source>
</evidence>
<protein>
    <recommendedName>
        <fullName evidence="5">ORC1-type DNA replication protein</fullName>
    </recommendedName>
</protein>
<dbReference type="GO" id="GO:0051301">
    <property type="term" value="P:cell division"/>
    <property type="evidence" value="ECO:0007669"/>
    <property type="project" value="UniProtKB-KW"/>
</dbReference>
<dbReference type="EMBL" id="CP048739">
    <property type="protein sequence ID" value="QIB75551.1"/>
    <property type="molecule type" value="Genomic_DNA"/>
</dbReference>
<dbReference type="Gene3D" id="3.40.50.300">
    <property type="entry name" value="P-loop containing nucleotide triphosphate hydrolases"/>
    <property type="match status" value="1"/>
</dbReference>
<name>A0A482TMZ7_9EURY</name>
<dbReference type="SUPFAM" id="SSF46785">
    <property type="entry name" value="Winged helix' DNA-binding domain"/>
    <property type="match status" value="1"/>
</dbReference>
<reference evidence="8 11" key="2">
    <citation type="submission" date="2020-02" db="EMBL/GenBank/DDBJ databases">
        <title>Whole genome sequence of Halogeometricum borinquense strain wsp4.</title>
        <authorList>
            <person name="Verma D.K."/>
            <person name="Gopal K."/>
            <person name="Prasad E.S."/>
        </authorList>
    </citation>
    <scope>NUCLEOTIDE SEQUENCE [LARGE SCALE GENOMIC DNA]</scope>
    <source>
        <strain evidence="11">wsp4</strain>
        <strain evidence="8">Wsp4</strain>
    </source>
</reference>
<gene>
    <name evidence="9" type="ORF">ELS19_10130</name>
    <name evidence="8" type="ORF">G3I44_15375</name>
</gene>
<dbReference type="Gene3D" id="1.10.8.60">
    <property type="match status" value="1"/>
</dbReference>
<keyword evidence="2 5" id="KW-0235">DNA replication</keyword>
<dbReference type="FunFam" id="1.10.8.60:FF:000073">
    <property type="entry name" value="ORC1-type DNA replication protein"/>
    <property type="match status" value="1"/>
</dbReference>
<dbReference type="Pfam" id="PF22703">
    <property type="entry name" value="Cdc6_lid"/>
    <property type="match status" value="1"/>
</dbReference>
<dbReference type="PANTHER" id="PTHR10763">
    <property type="entry name" value="CELL DIVISION CONTROL PROTEIN 6-RELATED"/>
    <property type="match status" value="1"/>
</dbReference>
<dbReference type="InterPro" id="IPR003593">
    <property type="entry name" value="AAA+_ATPase"/>
</dbReference>
<reference evidence="9 10" key="1">
    <citation type="submission" date="2018-12" db="EMBL/GenBank/DDBJ databases">
        <title>Genome analysis provides insights into bioremediation potentialities of Halogeometricum borinquense strain N11.</title>
        <authorList>
            <person name="Najjari A."/>
            <person name="Youssef N."/>
            <person name="Fhoula I."/>
            <person name="Ben Dhia O."/>
            <person name="Mahjoubi M."/>
            <person name="Ouzari H.I."/>
            <person name="Cherif A."/>
        </authorList>
    </citation>
    <scope>NUCLEOTIDE SEQUENCE [LARGE SCALE GENOMIC DNA]</scope>
    <source>
        <strain evidence="9 10">N11</strain>
    </source>
</reference>
<keyword evidence="4 5" id="KW-0067">ATP-binding</keyword>
<dbReference type="InterPro" id="IPR050311">
    <property type="entry name" value="ORC1/CDC6"/>
</dbReference>
<feature type="binding site" evidence="5">
    <location>
        <position position="223"/>
    </location>
    <ligand>
        <name>ATP</name>
        <dbReference type="ChEBI" id="CHEBI:30616"/>
    </ligand>
</feature>
<evidence type="ECO:0000313" key="11">
    <source>
        <dbReference type="Proteomes" id="UP000465846"/>
    </source>
</evidence>
<keyword evidence="3 5" id="KW-0547">Nucleotide-binding</keyword>
<dbReference type="RefSeq" id="WP_013446572.1">
    <property type="nucleotide sequence ID" value="NZ_CP048739.1"/>
</dbReference>
<dbReference type="OMA" id="EMTETLF"/>
<dbReference type="InterPro" id="IPR014277">
    <property type="entry name" value="Orc1/Cdc6_arc"/>
</dbReference>
<dbReference type="Gene3D" id="1.10.10.10">
    <property type="entry name" value="Winged helix-like DNA-binding domain superfamily/Winged helix DNA-binding domain"/>
    <property type="match status" value="1"/>
</dbReference>
<dbReference type="SUPFAM" id="SSF52540">
    <property type="entry name" value="P-loop containing nucleoside triphosphate hydrolases"/>
    <property type="match status" value="1"/>
</dbReference>